<dbReference type="PANTHER" id="PTHR30465:SF0">
    <property type="entry name" value="OLIGOPEPTIDE TRANSPORT SYSTEM PERMEASE PROTEIN APPB"/>
    <property type="match status" value="1"/>
</dbReference>
<evidence type="ECO:0000256" key="6">
    <source>
        <dbReference type="ARBA" id="ARBA00023136"/>
    </source>
</evidence>
<proteinExistence type="inferred from homology"/>
<name>A0A942Z4W3_9BACI</name>
<feature type="domain" description="ABC transmembrane type-1" evidence="8">
    <location>
        <begin position="88"/>
        <end position="295"/>
    </location>
</feature>
<keyword evidence="3" id="KW-1003">Cell membrane</keyword>
<keyword evidence="6 7" id="KW-0472">Membrane</keyword>
<keyword evidence="5 7" id="KW-1133">Transmembrane helix</keyword>
<evidence type="ECO:0000256" key="4">
    <source>
        <dbReference type="ARBA" id="ARBA00022692"/>
    </source>
</evidence>
<dbReference type="InterPro" id="IPR035906">
    <property type="entry name" value="MetI-like_sf"/>
</dbReference>
<evidence type="ECO:0000313" key="10">
    <source>
        <dbReference type="Proteomes" id="UP000676456"/>
    </source>
</evidence>
<protein>
    <submittedName>
        <fullName evidence="9">ABC transporter permease subunit</fullName>
    </submittedName>
</protein>
<dbReference type="Pfam" id="PF00528">
    <property type="entry name" value="BPD_transp_1"/>
    <property type="match status" value="1"/>
</dbReference>
<evidence type="ECO:0000256" key="5">
    <source>
        <dbReference type="ARBA" id="ARBA00022989"/>
    </source>
</evidence>
<feature type="transmembrane region" description="Helical" evidence="7">
    <location>
        <begin position="163"/>
        <end position="182"/>
    </location>
</feature>
<feature type="transmembrane region" description="Helical" evidence="7">
    <location>
        <begin position="94"/>
        <end position="112"/>
    </location>
</feature>
<dbReference type="PANTHER" id="PTHR30465">
    <property type="entry name" value="INNER MEMBRANE ABC TRANSPORTER"/>
    <property type="match status" value="1"/>
</dbReference>
<evidence type="ECO:0000256" key="2">
    <source>
        <dbReference type="ARBA" id="ARBA00022448"/>
    </source>
</evidence>
<dbReference type="EMBL" id="JAGYPN010000001">
    <property type="protein sequence ID" value="MBS4222822.1"/>
    <property type="molecule type" value="Genomic_DNA"/>
</dbReference>
<comment type="subcellular location">
    <subcellularLocation>
        <location evidence="1 7">Cell membrane</location>
        <topology evidence="1 7">Multi-pass membrane protein</topology>
    </subcellularLocation>
</comment>
<dbReference type="PROSITE" id="PS50928">
    <property type="entry name" value="ABC_TM1"/>
    <property type="match status" value="1"/>
</dbReference>
<keyword evidence="10" id="KW-1185">Reference proteome</keyword>
<comment type="caution">
    <text evidence="9">The sequence shown here is derived from an EMBL/GenBank/DDBJ whole genome shotgun (WGS) entry which is preliminary data.</text>
</comment>
<feature type="transmembrane region" description="Helical" evidence="7">
    <location>
        <begin position="275"/>
        <end position="297"/>
    </location>
</feature>
<dbReference type="GO" id="GO:0005886">
    <property type="term" value="C:plasma membrane"/>
    <property type="evidence" value="ECO:0007669"/>
    <property type="project" value="UniProtKB-SubCell"/>
</dbReference>
<gene>
    <name evidence="9" type="ORF">KHA91_08610</name>
</gene>
<evidence type="ECO:0000313" key="9">
    <source>
        <dbReference type="EMBL" id="MBS4222822.1"/>
    </source>
</evidence>
<comment type="similarity">
    <text evidence="7">Belongs to the binding-protein-dependent transport system permease family.</text>
</comment>
<keyword evidence="4 7" id="KW-0812">Transmembrane</keyword>
<reference evidence="9 10" key="1">
    <citation type="submission" date="2021-05" db="EMBL/GenBank/DDBJ databases">
        <title>Novel Bacillus species.</title>
        <authorList>
            <person name="Liu G."/>
        </authorList>
    </citation>
    <scope>NUCLEOTIDE SEQUENCE [LARGE SCALE GENOMIC DNA]</scope>
    <source>
        <strain evidence="9 10">FJAT-49682</strain>
    </source>
</reference>
<dbReference type="Proteomes" id="UP000676456">
    <property type="component" value="Unassembled WGS sequence"/>
</dbReference>
<dbReference type="Gene3D" id="1.10.3720.10">
    <property type="entry name" value="MetI-like"/>
    <property type="match status" value="1"/>
</dbReference>
<dbReference type="CDD" id="cd06261">
    <property type="entry name" value="TM_PBP2"/>
    <property type="match status" value="1"/>
</dbReference>
<keyword evidence="2 7" id="KW-0813">Transport</keyword>
<dbReference type="GO" id="GO:0055085">
    <property type="term" value="P:transmembrane transport"/>
    <property type="evidence" value="ECO:0007669"/>
    <property type="project" value="InterPro"/>
</dbReference>
<feature type="transmembrane region" description="Helical" evidence="7">
    <location>
        <begin position="7"/>
        <end position="27"/>
    </location>
</feature>
<accession>A0A942Z4W3</accession>
<feature type="transmembrane region" description="Helical" evidence="7">
    <location>
        <begin position="138"/>
        <end position="157"/>
    </location>
</feature>
<dbReference type="AlphaFoldDB" id="A0A942Z4W3"/>
<evidence type="ECO:0000259" key="8">
    <source>
        <dbReference type="PROSITE" id="PS50928"/>
    </source>
</evidence>
<sequence length="311" mass="35454">MDLVFGGLKMLALYFLVFIILIFILAFPNNPTVSYEGKASTPILTYDFHPETYIYNLKVFYLSITEHRTLGVTRYDGVLVEDEIKTYFPRSAKVILVAFFFSIIAGILKGVFDYRYRMSKLNFLGNGSTWLLQSIPDFFVILSIQWLALAMIPSLRVFSNSTWYNFIFIGIIVAIYPALYIARITFAALVNEDGQQYIQVARSKGLKERIIVYKHMLKNCMETILAHITPLMVYILSSLIMAEYLFAYEGIAYRMFFSLEIFTSIGGGQRSFEPAMILGAAVCFMGTVMFAQMVAFITRKSLGLDRSIANE</sequence>
<evidence type="ECO:0000256" key="1">
    <source>
        <dbReference type="ARBA" id="ARBA00004651"/>
    </source>
</evidence>
<feature type="transmembrane region" description="Helical" evidence="7">
    <location>
        <begin position="224"/>
        <end position="247"/>
    </location>
</feature>
<organism evidence="9 10">
    <name type="scientific">Lederbergia citrea</name>
    <dbReference type="NCBI Taxonomy" id="2833581"/>
    <lineage>
        <taxon>Bacteria</taxon>
        <taxon>Bacillati</taxon>
        <taxon>Bacillota</taxon>
        <taxon>Bacilli</taxon>
        <taxon>Bacillales</taxon>
        <taxon>Bacillaceae</taxon>
        <taxon>Lederbergia</taxon>
    </lineage>
</organism>
<dbReference type="RefSeq" id="WP_213097739.1">
    <property type="nucleotide sequence ID" value="NZ_JAGYPK010000001.1"/>
</dbReference>
<dbReference type="InterPro" id="IPR000515">
    <property type="entry name" value="MetI-like"/>
</dbReference>
<evidence type="ECO:0000256" key="3">
    <source>
        <dbReference type="ARBA" id="ARBA00022475"/>
    </source>
</evidence>
<evidence type="ECO:0000256" key="7">
    <source>
        <dbReference type="RuleBase" id="RU363032"/>
    </source>
</evidence>
<dbReference type="SUPFAM" id="SSF161098">
    <property type="entry name" value="MetI-like"/>
    <property type="match status" value="1"/>
</dbReference>